<dbReference type="NCBIfam" id="NF004283">
    <property type="entry name" value="PRK05692.1"/>
    <property type="match status" value="1"/>
</dbReference>
<evidence type="ECO:0000313" key="9">
    <source>
        <dbReference type="Proteomes" id="UP000235023"/>
    </source>
</evidence>
<dbReference type="FunFam" id="3.20.20.70:FF:000071">
    <property type="entry name" value="Hydroxymethylglutaryl-CoA lyase"/>
    <property type="match status" value="1"/>
</dbReference>
<evidence type="ECO:0000259" key="7">
    <source>
        <dbReference type="PROSITE" id="PS50991"/>
    </source>
</evidence>
<evidence type="ECO:0000256" key="4">
    <source>
        <dbReference type="ARBA" id="ARBA00022723"/>
    </source>
</evidence>
<evidence type="ECO:0000256" key="1">
    <source>
        <dbReference type="ARBA" id="ARBA00005143"/>
    </source>
</evidence>
<dbReference type="CDD" id="cd07938">
    <property type="entry name" value="DRE_TIM_HMGL"/>
    <property type="match status" value="1"/>
</dbReference>
<dbReference type="PROSITE" id="PS01062">
    <property type="entry name" value="HMG_COA_LYASE"/>
    <property type="match status" value="1"/>
</dbReference>
<evidence type="ECO:0000256" key="2">
    <source>
        <dbReference type="ARBA" id="ARBA00009405"/>
    </source>
</evidence>
<dbReference type="UniPathway" id="UPA00896">
    <property type="reaction ID" value="UER00863"/>
</dbReference>
<dbReference type="AlphaFoldDB" id="A0A2J5I9U6"/>
<comment type="pathway">
    <text evidence="1">Metabolic intermediate metabolism; (S)-3-hydroxy-3-methylglutaryl-CoA degradation; acetoacetate from (S)-3-hydroxy-3-methylglutaryl-CoA: step 1/1.</text>
</comment>
<sequence length="362" mass="39068">MKMPSAVRLVEVSPRDGLQNIHHHIPTATKIELIRRLHAAGLRTIEVTSVVSPRAIPQLADCRGVLGDAFVQSLLNRDDDDDDEKQGTLRLPVLVPNRKGFEVAVEQGVREVAVFVSASEGFSRANVNCGMDEALRRARDVAVRASAIGVAVRGYVSCIFADPFDGPTPLKSVLHSVRELLAMGCYEVSLGDTLGVGTPDKVRSLIAYLVEHDIPISRLAGHFHDTYHTGAMNVWEAYRCGLRVFDSSVAGLGGCPYAPGSKGNVATETLVDMFHAAGVETGVDVSRLRETGRWIAGRVAASAASSEVSMGVSRVQSRKEKEDSNVRSEGILQFDGEGGMSMAAHMGREVDWMCVLKTMLGR</sequence>
<dbReference type="EMBL" id="KZ559496">
    <property type="protein sequence ID" value="PLN86816.1"/>
    <property type="molecule type" value="Genomic_DNA"/>
</dbReference>
<dbReference type="GO" id="GO:0006552">
    <property type="term" value="P:L-leucine catabolic process"/>
    <property type="evidence" value="ECO:0007669"/>
    <property type="project" value="TreeGrafter"/>
</dbReference>
<dbReference type="GO" id="GO:0046872">
    <property type="term" value="F:metal ion binding"/>
    <property type="evidence" value="ECO:0007669"/>
    <property type="project" value="UniProtKB-KW"/>
</dbReference>
<keyword evidence="4" id="KW-0479">Metal-binding</keyword>
<dbReference type="InterPro" id="IPR000138">
    <property type="entry name" value="HMG_CoA_lyase_AS"/>
</dbReference>
<dbReference type="Proteomes" id="UP000235023">
    <property type="component" value="Unassembled WGS sequence"/>
</dbReference>
<evidence type="ECO:0000313" key="8">
    <source>
        <dbReference type="EMBL" id="PLN86816.1"/>
    </source>
</evidence>
<evidence type="ECO:0000256" key="6">
    <source>
        <dbReference type="ARBA" id="ARBA00049877"/>
    </source>
</evidence>
<dbReference type="SUPFAM" id="SSF51569">
    <property type="entry name" value="Aldolase"/>
    <property type="match status" value="1"/>
</dbReference>
<accession>A0A2J5I9U6</accession>
<dbReference type="InterPro" id="IPR043594">
    <property type="entry name" value="HMGL"/>
</dbReference>
<dbReference type="OrthoDB" id="10253869at2759"/>
<dbReference type="Pfam" id="PF00682">
    <property type="entry name" value="HMGL-like"/>
    <property type="match status" value="1"/>
</dbReference>
<keyword evidence="9" id="KW-1185">Reference proteome</keyword>
<keyword evidence="5" id="KW-0456">Lyase</keyword>
<dbReference type="PANTHER" id="PTHR42738">
    <property type="entry name" value="HYDROXYMETHYLGLUTARYL-COA LYASE"/>
    <property type="match status" value="1"/>
</dbReference>
<proteinExistence type="inferred from homology"/>
<dbReference type="EC" id="4.1.3.4" evidence="3"/>
<dbReference type="InterPro" id="IPR013785">
    <property type="entry name" value="Aldolase_TIM"/>
</dbReference>
<dbReference type="InterPro" id="IPR000891">
    <property type="entry name" value="PYR_CT"/>
</dbReference>
<dbReference type="GO" id="GO:0046951">
    <property type="term" value="P:ketone body biosynthetic process"/>
    <property type="evidence" value="ECO:0007669"/>
    <property type="project" value="TreeGrafter"/>
</dbReference>
<dbReference type="PANTHER" id="PTHR42738:SF17">
    <property type="entry name" value="HYDROXYMETHYLGLUTARYL-COA LYASE"/>
    <property type="match status" value="1"/>
</dbReference>
<protein>
    <recommendedName>
        <fullName evidence="3">hydroxymethylglutaryl-CoA lyase</fullName>
        <ecNumber evidence="3">4.1.3.4</ecNumber>
    </recommendedName>
</protein>
<comment type="similarity">
    <text evidence="2">Belongs to the HMG-CoA lyase family.</text>
</comment>
<comment type="catalytic activity">
    <reaction evidence="6">
        <text>(3S)-3-hydroxy-3-methylglutaryl-CoA = acetoacetate + acetyl-CoA</text>
        <dbReference type="Rhea" id="RHEA:24404"/>
        <dbReference type="ChEBI" id="CHEBI:13705"/>
        <dbReference type="ChEBI" id="CHEBI:43074"/>
        <dbReference type="ChEBI" id="CHEBI:57288"/>
        <dbReference type="EC" id="4.1.3.4"/>
    </reaction>
</comment>
<gene>
    <name evidence="8" type="ORF">BDW42DRAFT_157773</name>
</gene>
<evidence type="ECO:0000256" key="5">
    <source>
        <dbReference type="ARBA" id="ARBA00023239"/>
    </source>
</evidence>
<dbReference type="PROSITE" id="PS50991">
    <property type="entry name" value="PYR_CT"/>
    <property type="match status" value="1"/>
</dbReference>
<feature type="domain" description="Pyruvate carboxyltransferase" evidence="7">
    <location>
        <begin position="7"/>
        <end position="289"/>
    </location>
</feature>
<dbReference type="Gene3D" id="3.20.20.70">
    <property type="entry name" value="Aldolase class I"/>
    <property type="match status" value="1"/>
</dbReference>
<reference evidence="9" key="1">
    <citation type="submission" date="2017-12" db="EMBL/GenBank/DDBJ databases">
        <authorList>
            <consortium name="DOE Joint Genome Institute"/>
            <person name="Mondo S.J."/>
            <person name="Kjaerbolling I."/>
            <person name="Vesth T.C."/>
            <person name="Frisvad J.C."/>
            <person name="Nybo J.L."/>
            <person name="Theobald S."/>
            <person name="Kuo A."/>
            <person name="Bowyer P."/>
            <person name="Matsuda Y."/>
            <person name="Lyhne E.K."/>
            <person name="Kogle M.E."/>
            <person name="Clum A."/>
            <person name="Lipzen A."/>
            <person name="Salamov A."/>
            <person name="Ngan C.Y."/>
            <person name="Daum C."/>
            <person name="Chiniquy J."/>
            <person name="Barry K."/>
            <person name="LaButti K."/>
            <person name="Haridas S."/>
            <person name="Simmons B.A."/>
            <person name="Magnuson J.K."/>
            <person name="Mortensen U.H."/>
            <person name="Larsen T.O."/>
            <person name="Grigoriev I.V."/>
            <person name="Baker S.E."/>
            <person name="Andersen M.R."/>
            <person name="Nordberg H.P."/>
            <person name="Cantor M.N."/>
            <person name="Hua S.X."/>
        </authorList>
    </citation>
    <scope>NUCLEOTIDE SEQUENCE [LARGE SCALE GENOMIC DNA]</scope>
    <source>
        <strain evidence="9">IBT 19404</strain>
    </source>
</reference>
<organism evidence="8 9">
    <name type="scientific">Aspergillus taichungensis</name>
    <dbReference type="NCBI Taxonomy" id="482145"/>
    <lineage>
        <taxon>Eukaryota</taxon>
        <taxon>Fungi</taxon>
        <taxon>Dikarya</taxon>
        <taxon>Ascomycota</taxon>
        <taxon>Pezizomycotina</taxon>
        <taxon>Eurotiomycetes</taxon>
        <taxon>Eurotiomycetidae</taxon>
        <taxon>Eurotiales</taxon>
        <taxon>Aspergillaceae</taxon>
        <taxon>Aspergillus</taxon>
        <taxon>Aspergillus subgen. Circumdati</taxon>
    </lineage>
</organism>
<evidence type="ECO:0000256" key="3">
    <source>
        <dbReference type="ARBA" id="ARBA00012910"/>
    </source>
</evidence>
<name>A0A2J5I9U6_9EURO</name>
<dbReference type="GO" id="GO:0004419">
    <property type="term" value="F:hydroxymethylglutaryl-CoA lyase activity"/>
    <property type="evidence" value="ECO:0007669"/>
    <property type="project" value="UniProtKB-EC"/>
</dbReference>